<keyword evidence="2" id="KW-0963">Cytoplasm</keyword>
<dbReference type="RefSeq" id="WP_134210639.1">
    <property type="nucleotide sequence ID" value="NZ_CP038015.1"/>
</dbReference>
<organism evidence="6 7">
    <name type="scientific">Paenisporosarcina antarctica</name>
    <dbReference type="NCBI Taxonomy" id="417367"/>
    <lineage>
        <taxon>Bacteria</taxon>
        <taxon>Bacillati</taxon>
        <taxon>Bacillota</taxon>
        <taxon>Bacilli</taxon>
        <taxon>Bacillales</taxon>
        <taxon>Caryophanaceae</taxon>
        <taxon>Paenisporosarcina</taxon>
    </lineage>
</organism>
<dbReference type="AlphaFoldDB" id="A0A4P6ZZQ3"/>
<evidence type="ECO:0000256" key="4">
    <source>
        <dbReference type="ARBA" id="ARBA00023004"/>
    </source>
</evidence>
<evidence type="ECO:0000256" key="2">
    <source>
        <dbReference type="ARBA" id="ARBA00022490"/>
    </source>
</evidence>
<dbReference type="PANTHER" id="PTHR36438:SF1">
    <property type="entry name" value="IRON-SULFUR CLUSTER REPAIR PROTEIN YTFE"/>
    <property type="match status" value="1"/>
</dbReference>
<dbReference type="NCBIfam" id="TIGR03652">
    <property type="entry name" value="FeS_repair_RIC"/>
    <property type="match status" value="1"/>
</dbReference>
<feature type="domain" description="Hemerythrin-like" evidence="5">
    <location>
        <begin position="105"/>
        <end position="250"/>
    </location>
</feature>
<dbReference type="Pfam" id="PF04405">
    <property type="entry name" value="ScdA_N"/>
    <property type="match status" value="1"/>
</dbReference>
<dbReference type="GO" id="GO:0046872">
    <property type="term" value="F:metal ion binding"/>
    <property type="evidence" value="ECO:0007669"/>
    <property type="project" value="UniProtKB-KW"/>
</dbReference>
<dbReference type="Gene3D" id="1.20.120.520">
    <property type="entry name" value="nmb1532 protein domain like"/>
    <property type="match status" value="1"/>
</dbReference>
<sequence length="252" mass="29347">MDLIYNQYRKRKGKISVENSVDNRFNGSDSIGEIVANYPGASKLFKEKRIDFCCGGDRPLSAVLLQQNIEAKSFIEKLNQMNAQANKGTNHDVNWLEVSNMDLIDHVVTTHHIYLKKELPLLSVFVYKILRIHGANHRELSKLHELFNLMKIEIDQHLIEEEENVFPIIREYELNSSPRIYNQISNSIFILEADHSGIGDFLNEMRVVTHDYALPPEACRTYTLTYQKLEELEADMFQHIHLENNILFPRFT</sequence>
<protein>
    <submittedName>
        <fullName evidence="6">Iron-sulfur cluster repair di-iron protein</fullName>
    </submittedName>
</protein>
<evidence type="ECO:0000313" key="6">
    <source>
        <dbReference type="EMBL" id="QBP42071.1"/>
    </source>
</evidence>
<evidence type="ECO:0000259" key="5">
    <source>
        <dbReference type="Pfam" id="PF01814"/>
    </source>
</evidence>
<dbReference type="Proteomes" id="UP000294292">
    <property type="component" value="Chromosome"/>
</dbReference>
<keyword evidence="3" id="KW-0479">Metal-binding</keyword>
<dbReference type="Pfam" id="PF01814">
    <property type="entry name" value="Hemerythrin"/>
    <property type="match status" value="1"/>
</dbReference>
<evidence type="ECO:0000256" key="3">
    <source>
        <dbReference type="ARBA" id="ARBA00022723"/>
    </source>
</evidence>
<keyword evidence="4" id="KW-0408">Iron</keyword>
<dbReference type="KEGG" id="panc:E2636_13345"/>
<dbReference type="InterPro" id="IPR019903">
    <property type="entry name" value="RIC_family"/>
</dbReference>
<evidence type="ECO:0000313" key="7">
    <source>
        <dbReference type="Proteomes" id="UP000294292"/>
    </source>
</evidence>
<reference evidence="6 7" key="1">
    <citation type="submission" date="2019-03" db="EMBL/GenBank/DDBJ databases">
        <title>Complete genome sequence of Paenisporosarcina antarctica CGMCC 1.6503T.</title>
        <authorList>
            <person name="Rong J.-C."/>
            <person name="Chi N.-Y."/>
            <person name="Zhang Q.-F."/>
        </authorList>
    </citation>
    <scope>NUCLEOTIDE SEQUENCE [LARGE SCALE GENOMIC DNA]</scope>
    <source>
        <strain evidence="6 7">CGMCC 1.6503</strain>
    </source>
</reference>
<name>A0A4P6ZZQ3_9BACL</name>
<proteinExistence type="predicted"/>
<keyword evidence="7" id="KW-1185">Reference proteome</keyword>
<evidence type="ECO:0000256" key="1">
    <source>
        <dbReference type="ARBA" id="ARBA00004496"/>
    </source>
</evidence>
<gene>
    <name evidence="6" type="primary">ric</name>
    <name evidence="6" type="ORF">E2636_13345</name>
</gene>
<dbReference type="GO" id="GO:0005737">
    <property type="term" value="C:cytoplasm"/>
    <property type="evidence" value="ECO:0007669"/>
    <property type="project" value="UniProtKB-SubCell"/>
</dbReference>
<dbReference type="OrthoDB" id="9797132at2"/>
<accession>A0A4P6ZZQ3</accession>
<dbReference type="PANTHER" id="PTHR36438">
    <property type="entry name" value="IRON-SULFUR CLUSTER REPAIR PROTEIN YTFE"/>
    <property type="match status" value="1"/>
</dbReference>
<comment type="subcellular location">
    <subcellularLocation>
        <location evidence="1">Cytoplasm</location>
    </subcellularLocation>
</comment>
<dbReference type="InterPro" id="IPR012312">
    <property type="entry name" value="Hemerythrin-like"/>
</dbReference>
<dbReference type="EMBL" id="CP038015">
    <property type="protein sequence ID" value="QBP42071.1"/>
    <property type="molecule type" value="Genomic_DNA"/>
</dbReference>